<keyword evidence="2" id="KW-1185">Reference proteome</keyword>
<dbReference type="PANTHER" id="PTHR31793">
    <property type="entry name" value="4-HYDROXYBENZOYL-COA THIOESTERASE FAMILY MEMBER"/>
    <property type="match status" value="1"/>
</dbReference>
<evidence type="ECO:0008006" key="3">
    <source>
        <dbReference type="Google" id="ProtNLM"/>
    </source>
</evidence>
<accession>A0ABN2JXX1</accession>
<name>A0ABN2JXX1_9ACTN</name>
<dbReference type="CDD" id="cd00586">
    <property type="entry name" value="4HBT"/>
    <property type="match status" value="1"/>
</dbReference>
<comment type="caution">
    <text evidence="1">The sequence shown here is derived from an EMBL/GenBank/DDBJ whole genome shotgun (WGS) entry which is preliminary data.</text>
</comment>
<dbReference type="SUPFAM" id="SSF54637">
    <property type="entry name" value="Thioesterase/thiol ester dehydrase-isomerase"/>
    <property type="match status" value="1"/>
</dbReference>
<dbReference type="EMBL" id="BAAAME010000004">
    <property type="protein sequence ID" value="GAA1743052.1"/>
    <property type="molecule type" value="Genomic_DNA"/>
</dbReference>
<sequence>MSNLPSYEQVAALPVTLRQVVPPEFIDQNGHMNIQHYLVLGATGVASLYRELGMSDDYIGRRGLSTFTAEHHLRYVGEIREGADVSVRVLVVDRGGKAFHVLSLIVDETQERLACVMETALVHMDMSTRRPSPIPDDIAALIDAVAERDRPDWDLPLSGSIGVRR</sequence>
<dbReference type="Proteomes" id="UP001501057">
    <property type="component" value="Unassembled WGS sequence"/>
</dbReference>
<proteinExistence type="predicted"/>
<organism evidence="1 2">
    <name type="scientific">Aeromicrobium alkaliterrae</name>
    <dbReference type="NCBI Taxonomy" id="302168"/>
    <lineage>
        <taxon>Bacteria</taxon>
        <taxon>Bacillati</taxon>
        <taxon>Actinomycetota</taxon>
        <taxon>Actinomycetes</taxon>
        <taxon>Propionibacteriales</taxon>
        <taxon>Nocardioidaceae</taxon>
        <taxon>Aeromicrobium</taxon>
    </lineage>
</organism>
<dbReference type="Pfam" id="PF13279">
    <property type="entry name" value="4HBT_2"/>
    <property type="match status" value="1"/>
</dbReference>
<dbReference type="Gene3D" id="3.10.129.10">
    <property type="entry name" value="Hotdog Thioesterase"/>
    <property type="match status" value="1"/>
</dbReference>
<dbReference type="InterPro" id="IPR050563">
    <property type="entry name" value="4-hydroxybenzoyl-CoA_TE"/>
</dbReference>
<dbReference type="RefSeq" id="WP_344201826.1">
    <property type="nucleotide sequence ID" value="NZ_BAAAME010000004.1"/>
</dbReference>
<reference evidence="1 2" key="1">
    <citation type="journal article" date="2019" name="Int. J. Syst. Evol. Microbiol.">
        <title>The Global Catalogue of Microorganisms (GCM) 10K type strain sequencing project: providing services to taxonomists for standard genome sequencing and annotation.</title>
        <authorList>
            <consortium name="The Broad Institute Genomics Platform"/>
            <consortium name="The Broad Institute Genome Sequencing Center for Infectious Disease"/>
            <person name="Wu L."/>
            <person name="Ma J."/>
        </authorList>
    </citation>
    <scope>NUCLEOTIDE SEQUENCE [LARGE SCALE GENOMIC DNA]</scope>
    <source>
        <strain evidence="1 2">JCM 13518</strain>
    </source>
</reference>
<evidence type="ECO:0000313" key="2">
    <source>
        <dbReference type="Proteomes" id="UP001501057"/>
    </source>
</evidence>
<gene>
    <name evidence="1" type="ORF">GCM10009710_23930</name>
</gene>
<evidence type="ECO:0000313" key="1">
    <source>
        <dbReference type="EMBL" id="GAA1743052.1"/>
    </source>
</evidence>
<dbReference type="InterPro" id="IPR029069">
    <property type="entry name" value="HotDog_dom_sf"/>
</dbReference>
<dbReference type="PANTHER" id="PTHR31793:SF2">
    <property type="entry name" value="BLR1345 PROTEIN"/>
    <property type="match status" value="1"/>
</dbReference>
<protein>
    <recommendedName>
        <fullName evidence="3">Thioesterase</fullName>
    </recommendedName>
</protein>